<organism evidence="3 4">
    <name type="scientific">Fusarium duplospermum</name>
    <dbReference type="NCBI Taxonomy" id="1325734"/>
    <lineage>
        <taxon>Eukaryota</taxon>
        <taxon>Fungi</taxon>
        <taxon>Dikarya</taxon>
        <taxon>Ascomycota</taxon>
        <taxon>Pezizomycotina</taxon>
        <taxon>Sordariomycetes</taxon>
        <taxon>Hypocreomycetidae</taxon>
        <taxon>Hypocreales</taxon>
        <taxon>Nectriaceae</taxon>
        <taxon>Fusarium</taxon>
        <taxon>Fusarium solani species complex</taxon>
    </lineage>
</organism>
<sequence length="318" mass="34724">MLGNDDEELLGANKDNFLIGLSVAIGIVFALQAGFLSIHIHHIRHLNQKTLSQYTLRGETHRLSASRAGSSIKFLCSGQNIPAADLTPQTMNSMDPPTPPSIRGRFRAGASTPIKFQLSNAMRSMTPKTGLITNEPRGLLSSKSTSPRPSSDTFDTWDTSSIGVMNYQTVNETTSPLLHTKSHVLGVMPGSSTASKTPSPHEEIPLEPPRIWARSRGYSPICPGRKQLSSQPSMSELHIHPLFRSDSPTPPPIITPGTAVVASPNAGKVISHRQSLRSLNQMCDVSNPMVPSPLDHSESMDEQRLRDEHRDFGRRVMS</sequence>
<name>A0A428ND25_9HYPO</name>
<gene>
    <name evidence="3" type="ORF">CEP54_016397</name>
</gene>
<feature type="region of interest" description="Disordered" evidence="1">
    <location>
        <begin position="128"/>
        <end position="157"/>
    </location>
</feature>
<feature type="transmembrane region" description="Helical" evidence="2">
    <location>
        <begin position="17"/>
        <end position="40"/>
    </location>
</feature>
<evidence type="ECO:0000256" key="1">
    <source>
        <dbReference type="SAM" id="MobiDB-lite"/>
    </source>
</evidence>
<feature type="region of interest" description="Disordered" evidence="1">
    <location>
        <begin position="288"/>
        <end position="318"/>
    </location>
</feature>
<protein>
    <submittedName>
        <fullName evidence="3">Uncharacterized protein</fullName>
    </submittedName>
</protein>
<reference evidence="3 4" key="1">
    <citation type="submission" date="2017-06" db="EMBL/GenBank/DDBJ databases">
        <title>Comparative genomic analysis of Ambrosia Fusariam Clade fungi.</title>
        <authorList>
            <person name="Stajich J.E."/>
            <person name="Carrillo J."/>
            <person name="Kijimoto T."/>
            <person name="Eskalen A."/>
            <person name="O'Donnell K."/>
            <person name="Kasson M."/>
        </authorList>
    </citation>
    <scope>NUCLEOTIDE SEQUENCE [LARGE SCALE GENOMIC DNA]</scope>
    <source>
        <strain evidence="3 4">NRRL62584</strain>
    </source>
</reference>
<proteinExistence type="predicted"/>
<feature type="compositionally biased region" description="Low complexity" evidence="1">
    <location>
        <begin position="141"/>
        <end position="157"/>
    </location>
</feature>
<dbReference type="EMBL" id="NKCI01000797">
    <property type="protein sequence ID" value="RSL38629.1"/>
    <property type="molecule type" value="Genomic_DNA"/>
</dbReference>
<dbReference type="AlphaFoldDB" id="A0A428ND25"/>
<feature type="compositionally biased region" description="Basic and acidic residues" evidence="1">
    <location>
        <begin position="295"/>
        <end position="318"/>
    </location>
</feature>
<dbReference type="OrthoDB" id="5431149at2759"/>
<keyword evidence="2" id="KW-0472">Membrane</keyword>
<evidence type="ECO:0000256" key="2">
    <source>
        <dbReference type="SAM" id="Phobius"/>
    </source>
</evidence>
<keyword evidence="2" id="KW-0812">Transmembrane</keyword>
<evidence type="ECO:0000313" key="4">
    <source>
        <dbReference type="Proteomes" id="UP000288168"/>
    </source>
</evidence>
<keyword evidence="2" id="KW-1133">Transmembrane helix</keyword>
<comment type="caution">
    <text evidence="3">The sequence shown here is derived from an EMBL/GenBank/DDBJ whole genome shotgun (WGS) entry which is preliminary data.</text>
</comment>
<dbReference type="STRING" id="1325734.A0A428ND25"/>
<evidence type="ECO:0000313" key="3">
    <source>
        <dbReference type="EMBL" id="RSL38629.1"/>
    </source>
</evidence>
<accession>A0A428ND25</accession>
<dbReference type="Proteomes" id="UP000288168">
    <property type="component" value="Unassembled WGS sequence"/>
</dbReference>
<keyword evidence="4" id="KW-1185">Reference proteome</keyword>